<evidence type="ECO:0000256" key="2">
    <source>
        <dbReference type="ARBA" id="ARBA00022692"/>
    </source>
</evidence>
<gene>
    <name evidence="6" type="ORF">MGR_0463</name>
</gene>
<dbReference type="PIRSF" id="PIRSF033913">
    <property type="entry name" value="S-S_format_DsbB"/>
    <property type="match status" value="1"/>
</dbReference>
<organism evidence="6">
    <name type="scientific">Magnetospirillum gryphiswaldense</name>
    <dbReference type="NCBI Taxonomy" id="55518"/>
    <lineage>
        <taxon>Bacteria</taxon>
        <taxon>Pseudomonadati</taxon>
        <taxon>Pseudomonadota</taxon>
        <taxon>Alphaproteobacteria</taxon>
        <taxon>Rhodospirillales</taxon>
        <taxon>Rhodospirillaceae</taxon>
        <taxon>Magnetospirillum</taxon>
    </lineage>
</organism>
<name>A4TYZ0_9PROT</name>
<keyword evidence="4 5" id="KW-0472">Membrane</keyword>
<keyword evidence="2 5" id="KW-0812">Transmembrane</keyword>
<accession>A4TYZ0</accession>
<evidence type="ECO:0000256" key="1">
    <source>
        <dbReference type="ARBA" id="ARBA00004141"/>
    </source>
</evidence>
<dbReference type="Pfam" id="PF02600">
    <property type="entry name" value="DsbB"/>
    <property type="match status" value="1"/>
</dbReference>
<feature type="transmembrane region" description="Helical" evidence="5">
    <location>
        <begin position="134"/>
        <end position="155"/>
    </location>
</feature>
<dbReference type="GO" id="GO:0006457">
    <property type="term" value="P:protein folding"/>
    <property type="evidence" value="ECO:0007669"/>
    <property type="project" value="InterPro"/>
</dbReference>
<dbReference type="GO" id="GO:0016020">
    <property type="term" value="C:membrane"/>
    <property type="evidence" value="ECO:0007669"/>
    <property type="project" value="UniProtKB-SubCell"/>
</dbReference>
<dbReference type="Gene3D" id="1.20.1550.10">
    <property type="entry name" value="DsbB-like"/>
    <property type="match status" value="1"/>
</dbReference>
<evidence type="ECO:0000256" key="3">
    <source>
        <dbReference type="ARBA" id="ARBA00022989"/>
    </source>
</evidence>
<proteinExistence type="predicted"/>
<dbReference type="GO" id="GO:0015035">
    <property type="term" value="F:protein-disulfide reductase activity"/>
    <property type="evidence" value="ECO:0007669"/>
    <property type="project" value="InterPro"/>
</dbReference>
<feature type="transmembrane region" description="Helical" evidence="5">
    <location>
        <begin position="68"/>
        <end position="88"/>
    </location>
</feature>
<evidence type="ECO:0000256" key="5">
    <source>
        <dbReference type="SAM" id="Phobius"/>
    </source>
</evidence>
<feature type="transmembrane region" description="Helical" evidence="5">
    <location>
        <begin position="42"/>
        <end position="61"/>
    </location>
</feature>
<keyword evidence="3 5" id="KW-1133">Transmembrane helix</keyword>
<evidence type="ECO:0000256" key="4">
    <source>
        <dbReference type="ARBA" id="ARBA00023136"/>
    </source>
</evidence>
<dbReference type="InterPro" id="IPR023380">
    <property type="entry name" value="DsbB-like_sf"/>
</dbReference>
<dbReference type="AlphaFoldDB" id="A4TYZ0"/>
<sequence length="161" mass="17215">MVRAMTSSRFLPLFVLAVSVCALATAYVAQYGFGLRPCSLCLTQRVPFAVAGILALIALLRPLSWQRALMALAGLAFLINAGIAVYHVGVEQKWWDSTCAASQSGAVNLNDLSALMSKPAEARCDEPAWQWHGITMAALNIVFSGGLALVVLAALPRKGRR</sequence>
<dbReference type="InterPro" id="IPR024199">
    <property type="entry name" value="Uncharacterised_DsbB"/>
</dbReference>
<comment type="subcellular location">
    <subcellularLocation>
        <location evidence="1">Membrane</location>
        <topology evidence="1">Multi-pass membrane protein</topology>
    </subcellularLocation>
</comment>
<dbReference type="SUPFAM" id="SSF158442">
    <property type="entry name" value="DsbB-like"/>
    <property type="match status" value="1"/>
</dbReference>
<dbReference type="EMBL" id="CU459003">
    <property type="protein sequence ID" value="CAM75847.1"/>
    <property type="molecule type" value="Genomic_DNA"/>
</dbReference>
<dbReference type="InterPro" id="IPR003752">
    <property type="entry name" value="DiS_bond_form_DsbB/BdbC"/>
</dbReference>
<evidence type="ECO:0000313" key="6">
    <source>
        <dbReference type="EMBL" id="CAM75847.1"/>
    </source>
</evidence>
<reference evidence="6" key="1">
    <citation type="journal article" date="2007" name="J. Bacteriol.">
        <title>Comparative genome analysis of four magnetotactic bacteria reveals a complex set of group-specific genes implicated in magnetosome biomineralization and function.</title>
        <authorList>
            <person name="Richter M."/>
            <person name="Kube M."/>
            <person name="Bazylinski D.A."/>
            <person name="Lombardot T."/>
            <person name="Gloeckner F.O."/>
            <person name="Reinhardt R."/>
            <person name="Schueler D."/>
        </authorList>
    </citation>
    <scope>NUCLEOTIDE SEQUENCE</scope>
    <source>
        <strain evidence="6">MSR-1</strain>
    </source>
</reference>
<protein>
    <submittedName>
        <fullName evidence="6">Disulfide bond formation protein DsbB</fullName>
    </submittedName>
</protein>